<evidence type="ECO:0000256" key="1">
    <source>
        <dbReference type="SAM" id="SignalP"/>
    </source>
</evidence>
<proteinExistence type="predicted"/>
<feature type="signal peptide" evidence="1">
    <location>
        <begin position="1"/>
        <end position="25"/>
    </location>
</feature>
<sequence length="135" mass="13766">MKIISILSLLLLYFLLATSTRELTADPGKSTSKNHNKGDGANFGFGNIPGFNGDGWGNIGGGYGAGYGGSGGGYSRHGVIKPSVVCTERGPCYNKRVTCPAKCFTSYSHSGKNGGGGGGGGGCTIDCKKHCIGYC</sequence>
<evidence type="ECO:0008006" key="4">
    <source>
        <dbReference type="Google" id="ProtNLM"/>
    </source>
</evidence>
<keyword evidence="3" id="KW-1185">Reference proteome</keyword>
<protein>
    <recommendedName>
        <fullName evidence="4">Glycine-rich protein</fullName>
    </recommendedName>
</protein>
<evidence type="ECO:0000313" key="2">
    <source>
        <dbReference type="EMBL" id="KAJ0963352.1"/>
    </source>
</evidence>
<evidence type="ECO:0000313" key="3">
    <source>
        <dbReference type="Proteomes" id="UP001085076"/>
    </source>
</evidence>
<reference evidence="2" key="1">
    <citation type="submission" date="2021-03" db="EMBL/GenBank/DDBJ databases">
        <authorList>
            <person name="Li Z."/>
            <person name="Yang C."/>
        </authorList>
    </citation>
    <scope>NUCLEOTIDE SEQUENCE</scope>
    <source>
        <strain evidence="2">Dzin_1.0</strain>
        <tissue evidence="2">Leaf</tissue>
    </source>
</reference>
<dbReference type="EMBL" id="JAGGNH010000009">
    <property type="protein sequence ID" value="KAJ0963352.1"/>
    <property type="molecule type" value="Genomic_DNA"/>
</dbReference>
<keyword evidence="1" id="KW-0732">Signal</keyword>
<dbReference type="PANTHER" id="PTHR34789:SF1">
    <property type="entry name" value="EXPRESSED PROTEIN"/>
    <property type="match status" value="1"/>
</dbReference>
<organism evidence="2 3">
    <name type="scientific">Dioscorea zingiberensis</name>
    <dbReference type="NCBI Taxonomy" id="325984"/>
    <lineage>
        <taxon>Eukaryota</taxon>
        <taxon>Viridiplantae</taxon>
        <taxon>Streptophyta</taxon>
        <taxon>Embryophyta</taxon>
        <taxon>Tracheophyta</taxon>
        <taxon>Spermatophyta</taxon>
        <taxon>Magnoliopsida</taxon>
        <taxon>Liliopsida</taxon>
        <taxon>Dioscoreales</taxon>
        <taxon>Dioscoreaceae</taxon>
        <taxon>Dioscorea</taxon>
    </lineage>
</organism>
<feature type="chain" id="PRO_5039258861" description="Glycine-rich protein" evidence="1">
    <location>
        <begin position="26"/>
        <end position="135"/>
    </location>
</feature>
<comment type="caution">
    <text evidence="2">The sequence shown here is derived from an EMBL/GenBank/DDBJ whole genome shotgun (WGS) entry which is preliminary data.</text>
</comment>
<name>A0A9D5BYI7_9LILI</name>
<dbReference type="PANTHER" id="PTHR34789">
    <property type="entry name" value="EXPRESSED PROTEIN"/>
    <property type="match status" value="1"/>
</dbReference>
<dbReference type="AlphaFoldDB" id="A0A9D5BYI7"/>
<dbReference type="OrthoDB" id="1107388at2759"/>
<dbReference type="Proteomes" id="UP001085076">
    <property type="component" value="Miscellaneous, Linkage group lg09"/>
</dbReference>
<reference evidence="2" key="2">
    <citation type="journal article" date="2022" name="Hortic Res">
        <title>The genome of Dioscorea zingiberensis sheds light on the biosynthesis, origin and evolution of the medicinally important diosgenin saponins.</title>
        <authorList>
            <person name="Li Y."/>
            <person name="Tan C."/>
            <person name="Li Z."/>
            <person name="Guo J."/>
            <person name="Li S."/>
            <person name="Chen X."/>
            <person name="Wang C."/>
            <person name="Dai X."/>
            <person name="Yang H."/>
            <person name="Song W."/>
            <person name="Hou L."/>
            <person name="Xu J."/>
            <person name="Tong Z."/>
            <person name="Xu A."/>
            <person name="Yuan X."/>
            <person name="Wang W."/>
            <person name="Yang Q."/>
            <person name="Chen L."/>
            <person name="Sun Z."/>
            <person name="Wang K."/>
            <person name="Pan B."/>
            <person name="Chen J."/>
            <person name="Bao Y."/>
            <person name="Liu F."/>
            <person name="Qi X."/>
            <person name="Gang D.R."/>
            <person name="Wen J."/>
            <person name="Li J."/>
        </authorList>
    </citation>
    <scope>NUCLEOTIDE SEQUENCE</scope>
    <source>
        <strain evidence="2">Dzin_1.0</strain>
    </source>
</reference>
<accession>A0A9D5BYI7</accession>
<gene>
    <name evidence="2" type="ORF">J5N97_028474</name>
</gene>